<dbReference type="InterPro" id="IPR000073">
    <property type="entry name" value="AB_hydrolase_1"/>
</dbReference>
<dbReference type="Gene3D" id="3.40.50.1820">
    <property type="entry name" value="alpha/beta hydrolase"/>
    <property type="match status" value="1"/>
</dbReference>
<name>A0A6I4M1R2_9ACTN</name>
<dbReference type="Proteomes" id="UP000462055">
    <property type="component" value="Unassembled WGS sequence"/>
</dbReference>
<dbReference type="InterPro" id="IPR029058">
    <property type="entry name" value="AB_hydrolase_fold"/>
</dbReference>
<keyword evidence="3" id="KW-1185">Reference proteome</keyword>
<dbReference type="Pfam" id="PF12697">
    <property type="entry name" value="Abhydrolase_6"/>
    <property type="match status" value="1"/>
</dbReference>
<gene>
    <name evidence="2" type="ORF">F8568_001380</name>
</gene>
<sequence length="275" mass="30880">MKQAEQVYITLGERPTRIAVNMRHSGNDLVLFLHGLGCAKESFAGAFDCQALRGFTLCAFDFPGHGHSESDHDQDHSLPAYAAITRSLIEYLRSLWGASGRLFLVGHSMGGSVGLLAAQDIPSLTHYVSVEGNLIAEDCGLVSRWTANQLSDQFIEAGYRSFQRELVRSERPDLRAWARWYSEAEPNAIHQSARSLVEWSDSGKLLNLFRELPQAKTYVHGAEEDKRHLLPYLADYQVKCIPEAGHFLMVDNPYDFYGTLAETFSHPTSRPYAER</sequence>
<comment type="caution">
    <text evidence="2">The sequence shown here is derived from an EMBL/GenBank/DDBJ whole genome shotgun (WGS) entry which is preliminary data.</text>
</comment>
<organism evidence="2 3">
    <name type="scientific">Actinomadura physcomitrii</name>
    <dbReference type="NCBI Taxonomy" id="2650748"/>
    <lineage>
        <taxon>Bacteria</taxon>
        <taxon>Bacillati</taxon>
        <taxon>Actinomycetota</taxon>
        <taxon>Actinomycetes</taxon>
        <taxon>Streptosporangiales</taxon>
        <taxon>Thermomonosporaceae</taxon>
        <taxon>Actinomadura</taxon>
    </lineage>
</organism>
<accession>A0A6I4M1R2</accession>
<dbReference type="InterPro" id="IPR050228">
    <property type="entry name" value="Carboxylesterase_BioH"/>
</dbReference>
<evidence type="ECO:0000259" key="1">
    <source>
        <dbReference type="Pfam" id="PF12697"/>
    </source>
</evidence>
<dbReference type="PANTHER" id="PTHR43194">
    <property type="entry name" value="HYDROLASE ALPHA/BETA FOLD FAMILY"/>
    <property type="match status" value="1"/>
</dbReference>
<reference evidence="2" key="1">
    <citation type="submission" date="2019-12" db="EMBL/GenBank/DDBJ databases">
        <title>Actinomadura physcomitrii sp. nov., a novel actinomycete isolated from moss [Physcomitrium sphaericum (Ludw) Fuernr].</title>
        <authorList>
            <person name="Zhuang X."/>
        </authorList>
    </citation>
    <scope>NUCLEOTIDE SEQUENCE [LARGE SCALE GENOMIC DNA]</scope>
    <source>
        <strain evidence="2">LD22</strain>
    </source>
</reference>
<dbReference type="RefSeq" id="WP_151590307.1">
    <property type="nucleotide sequence ID" value="NZ_WBMS02000001.1"/>
</dbReference>
<protein>
    <submittedName>
        <fullName evidence="2">Alpha/beta fold hydrolase</fullName>
    </submittedName>
</protein>
<keyword evidence="2" id="KW-0378">Hydrolase</keyword>
<evidence type="ECO:0000313" key="3">
    <source>
        <dbReference type="Proteomes" id="UP000462055"/>
    </source>
</evidence>
<feature type="domain" description="AB hydrolase-1" evidence="1">
    <location>
        <begin position="30"/>
        <end position="255"/>
    </location>
</feature>
<dbReference type="GO" id="GO:0016787">
    <property type="term" value="F:hydrolase activity"/>
    <property type="evidence" value="ECO:0007669"/>
    <property type="project" value="UniProtKB-KW"/>
</dbReference>
<dbReference type="SUPFAM" id="SSF53474">
    <property type="entry name" value="alpha/beta-Hydrolases"/>
    <property type="match status" value="1"/>
</dbReference>
<dbReference type="PANTHER" id="PTHR43194:SF2">
    <property type="entry name" value="PEROXISOMAL MEMBRANE PROTEIN LPX1"/>
    <property type="match status" value="1"/>
</dbReference>
<evidence type="ECO:0000313" key="2">
    <source>
        <dbReference type="EMBL" id="MVZ99059.1"/>
    </source>
</evidence>
<dbReference type="EMBL" id="WBMS02000001">
    <property type="protein sequence ID" value="MVZ99059.1"/>
    <property type="molecule type" value="Genomic_DNA"/>
</dbReference>
<proteinExistence type="predicted"/>
<dbReference type="AlphaFoldDB" id="A0A6I4M1R2"/>